<dbReference type="InterPro" id="IPR025652">
    <property type="entry name" value="TesB_C"/>
</dbReference>
<proteinExistence type="inferred from homology"/>
<name>A0A1H9UPG2_9MICO</name>
<evidence type="ECO:0000256" key="5">
    <source>
        <dbReference type="ARBA" id="ARBA00050943"/>
    </source>
</evidence>
<dbReference type="Pfam" id="PF13622">
    <property type="entry name" value="4HBT_3"/>
    <property type="match status" value="1"/>
</dbReference>
<dbReference type="Gene3D" id="2.40.160.210">
    <property type="entry name" value="Acyl-CoA thioesterase, double hotdog domain"/>
    <property type="match status" value="1"/>
</dbReference>
<dbReference type="PANTHER" id="PTHR11066">
    <property type="entry name" value="ACYL-COA THIOESTERASE"/>
    <property type="match status" value="1"/>
</dbReference>
<dbReference type="Pfam" id="PF02551">
    <property type="entry name" value="Acyl_CoA_thio"/>
    <property type="match status" value="1"/>
</dbReference>
<evidence type="ECO:0000259" key="9">
    <source>
        <dbReference type="Pfam" id="PF13622"/>
    </source>
</evidence>
<evidence type="ECO:0000256" key="2">
    <source>
        <dbReference type="ARBA" id="ARBA00011881"/>
    </source>
</evidence>
<evidence type="ECO:0000259" key="8">
    <source>
        <dbReference type="Pfam" id="PF02551"/>
    </source>
</evidence>
<dbReference type="GO" id="GO:0006637">
    <property type="term" value="P:acyl-CoA metabolic process"/>
    <property type="evidence" value="ECO:0007669"/>
    <property type="project" value="InterPro"/>
</dbReference>
<feature type="domain" description="Acyl-CoA thioesterase 2 C-terminal" evidence="8">
    <location>
        <begin position="201"/>
        <end position="311"/>
    </location>
</feature>
<dbReference type="InterPro" id="IPR049449">
    <property type="entry name" value="TesB_ACOT8-like_N"/>
</dbReference>
<dbReference type="GO" id="GO:0009062">
    <property type="term" value="P:fatty acid catabolic process"/>
    <property type="evidence" value="ECO:0007669"/>
    <property type="project" value="TreeGrafter"/>
</dbReference>
<feature type="domain" description="Acyl-CoA thioesterase-like N-terminal HotDog" evidence="9">
    <location>
        <begin position="59"/>
        <end position="142"/>
    </location>
</feature>
<dbReference type="FunFam" id="2.40.160.210:FF:000001">
    <property type="entry name" value="Acyl-CoA thioesterase II"/>
    <property type="match status" value="1"/>
</dbReference>
<comment type="subunit">
    <text evidence="2">Homotetramer.</text>
</comment>
<comment type="catalytic activity">
    <reaction evidence="5">
        <text>a fatty acyl-CoA + H2O = a fatty acid + CoA + H(+)</text>
        <dbReference type="Rhea" id="RHEA:16781"/>
        <dbReference type="ChEBI" id="CHEBI:15377"/>
        <dbReference type="ChEBI" id="CHEBI:15378"/>
        <dbReference type="ChEBI" id="CHEBI:28868"/>
        <dbReference type="ChEBI" id="CHEBI:57287"/>
        <dbReference type="ChEBI" id="CHEBI:77636"/>
        <dbReference type="EC" id="3.1.2.20"/>
    </reaction>
    <physiologicalReaction direction="left-to-right" evidence="5">
        <dbReference type="Rhea" id="RHEA:16782"/>
    </physiologicalReaction>
</comment>
<reference evidence="11" key="1">
    <citation type="submission" date="2016-10" db="EMBL/GenBank/DDBJ databases">
        <authorList>
            <person name="Varghese N."/>
            <person name="Submissions S."/>
        </authorList>
    </citation>
    <scope>NUCLEOTIDE SEQUENCE [LARGE SCALE GENOMIC DNA]</scope>
    <source>
        <strain evidence="11">CGMCC 1.6963</strain>
    </source>
</reference>
<evidence type="ECO:0000256" key="6">
    <source>
        <dbReference type="ARBA" id="ARBA00071120"/>
    </source>
</evidence>
<gene>
    <name evidence="10" type="ORF">SAMN05216199_2029</name>
</gene>
<evidence type="ECO:0000256" key="7">
    <source>
        <dbReference type="ARBA" id="ARBA00079653"/>
    </source>
</evidence>
<keyword evidence="11" id="KW-1185">Reference proteome</keyword>
<evidence type="ECO:0000256" key="3">
    <source>
        <dbReference type="ARBA" id="ARBA00022801"/>
    </source>
</evidence>
<keyword evidence="3" id="KW-0378">Hydrolase</keyword>
<organism evidence="10 11">
    <name type="scientific">Pedococcus cremeus</name>
    <dbReference type="NCBI Taxonomy" id="587636"/>
    <lineage>
        <taxon>Bacteria</taxon>
        <taxon>Bacillati</taxon>
        <taxon>Actinomycetota</taxon>
        <taxon>Actinomycetes</taxon>
        <taxon>Micrococcales</taxon>
        <taxon>Intrasporangiaceae</taxon>
        <taxon>Pedococcus</taxon>
    </lineage>
</organism>
<protein>
    <recommendedName>
        <fullName evidence="6">Acyl-CoA thioesterase 2</fullName>
    </recommendedName>
    <alternativeName>
        <fullName evidence="7">Thioesterase II</fullName>
    </alternativeName>
</protein>
<dbReference type="CDD" id="cd03444">
    <property type="entry name" value="Thioesterase_II_repeat1"/>
    <property type="match status" value="1"/>
</dbReference>
<dbReference type="Proteomes" id="UP000199019">
    <property type="component" value="Unassembled WGS sequence"/>
</dbReference>
<evidence type="ECO:0000256" key="1">
    <source>
        <dbReference type="ARBA" id="ARBA00006538"/>
    </source>
</evidence>
<dbReference type="PANTHER" id="PTHR11066:SF34">
    <property type="entry name" value="ACYL-COENZYME A THIOESTERASE 8"/>
    <property type="match status" value="1"/>
</dbReference>
<dbReference type="InterPro" id="IPR042171">
    <property type="entry name" value="Acyl-CoA_hotdog"/>
</dbReference>
<comment type="similarity">
    <text evidence="1">Belongs to the C/M/P thioester hydrolase family.</text>
</comment>
<dbReference type="STRING" id="587636.SAMN05216199_2029"/>
<dbReference type="CDD" id="cd03445">
    <property type="entry name" value="Thioesterase_II_repeat2"/>
    <property type="match status" value="1"/>
</dbReference>
<dbReference type="SUPFAM" id="SSF54637">
    <property type="entry name" value="Thioesterase/thiol ester dehydrase-isomerase"/>
    <property type="match status" value="2"/>
</dbReference>
<dbReference type="EMBL" id="FOHB01000003">
    <property type="protein sequence ID" value="SES11054.1"/>
    <property type="molecule type" value="Genomic_DNA"/>
</dbReference>
<evidence type="ECO:0000313" key="10">
    <source>
        <dbReference type="EMBL" id="SES11054.1"/>
    </source>
</evidence>
<sequence>MTQSDEQPRLDPLADLLDVLDLDELGTARITVEGLPDDAETDLGESQAQVFVGRSQPQPHGRVFGGQVLAQSVVAAGRTMADVDGGRRAIHSLHAYFVRPGDDSHPIRFAVERMRDGNSFSTRRVHAIQYGKTILSMIASFQAEAGGLDHQDPMPAAPDPEMLQSVEQTLGTVDHPAAQFFAYQRPIDLRHVEGHLYLRPGAQRAAHQSVWLKAIGALPDDPLLHAAVLAYASDYSLLESVLRRHGLAWSDRRLRPASLDHAMWFHRPGRADEWILYTQQSPSASSGRGLATGRMFAPDGTLIASVAQEGMLRVKES</sequence>
<dbReference type="RefSeq" id="WP_091757765.1">
    <property type="nucleotide sequence ID" value="NZ_FOHB01000003.1"/>
</dbReference>
<dbReference type="InterPro" id="IPR029069">
    <property type="entry name" value="HotDog_dom_sf"/>
</dbReference>
<dbReference type="InterPro" id="IPR003703">
    <property type="entry name" value="Acyl_CoA_thio"/>
</dbReference>
<evidence type="ECO:0000313" key="11">
    <source>
        <dbReference type="Proteomes" id="UP000199019"/>
    </source>
</evidence>
<keyword evidence="4" id="KW-0443">Lipid metabolism</keyword>
<dbReference type="OrthoDB" id="9781019at2"/>
<dbReference type="AlphaFoldDB" id="A0A1H9UPG2"/>
<evidence type="ECO:0000256" key="4">
    <source>
        <dbReference type="ARBA" id="ARBA00023098"/>
    </source>
</evidence>
<accession>A0A1H9UPG2</accession>
<dbReference type="GO" id="GO:0047617">
    <property type="term" value="F:fatty acyl-CoA hydrolase activity"/>
    <property type="evidence" value="ECO:0007669"/>
    <property type="project" value="UniProtKB-EC"/>
</dbReference>